<feature type="transmembrane region" description="Helical" evidence="7">
    <location>
        <begin position="232"/>
        <end position="251"/>
    </location>
</feature>
<dbReference type="PANTHER" id="PTHR43227">
    <property type="entry name" value="BLL4140 PROTEIN"/>
    <property type="match status" value="1"/>
</dbReference>
<evidence type="ECO:0000313" key="10">
    <source>
        <dbReference type="EMBL" id="XBP94929.1"/>
    </source>
</evidence>
<proteinExistence type="inferred from homology"/>
<dbReference type="InterPro" id="IPR035906">
    <property type="entry name" value="MetI-like_sf"/>
</dbReference>
<reference evidence="11" key="2">
    <citation type="submission" date="2024-06" db="EMBL/GenBank/DDBJ databases">
        <title>Micromonospora mangrovi CCTCC AA 2012012 genome sequences.</title>
        <authorList>
            <person name="Gao J."/>
        </authorList>
    </citation>
    <scope>NUCLEOTIDE SEQUENCE</scope>
    <source>
        <strain evidence="11">CCTCC AA 2012012</strain>
    </source>
</reference>
<evidence type="ECO:0000313" key="11">
    <source>
        <dbReference type="EMBL" id="XCH75632.1"/>
    </source>
</evidence>
<keyword evidence="2 7" id="KW-0813">Transport</keyword>
<dbReference type="InterPro" id="IPR000515">
    <property type="entry name" value="MetI-like"/>
</dbReference>
<dbReference type="CDD" id="cd06261">
    <property type="entry name" value="TM_PBP2"/>
    <property type="match status" value="1"/>
</dbReference>
<comment type="subcellular location">
    <subcellularLocation>
        <location evidence="1 7">Cell membrane</location>
        <topology evidence="1 7">Multi-pass membrane protein</topology>
    </subcellularLocation>
</comment>
<sequence length="324" mass="34335">MTRTAPVAPPRTPSAPAPEPAAVRRRSRARGRLSDAGYATLLAAPAAVVLLALVGWPLVKLAVDSLYTGSGLGDGRSFAGLDNYLTALTDPGIRAAAGRTLAYTVIVVTAELVLGLAVALLFHRLGPKARILQTLFLYPLMIAPVVAGLLWRFLMIDNVGIVNELLTRVGVLGNPGDVSWLSDPDLVLFSVALPDIWLTTSFMTLVLYAGLQAIPPDLYEAARLDGARGLRLLVSVTLPLLRPVIAVALIIRGVDAARAFDVILIQTDGGPQSASETLSLTIYKTMVSYNDPGTAAATSTLFMIVMMLVAMVAVLTIWRPGKES</sequence>
<evidence type="ECO:0000256" key="2">
    <source>
        <dbReference type="ARBA" id="ARBA00022448"/>
    </source>
</evidence>
<reference evidence="10" key="1">
    <citation type="submission" date="2024-01" db="EMBL/GenBank/DDBJ databases">
        <title>The genome sequence of Micromonospora mangrovi CCTCC AA 2012012.</title>
        <authorList>
            <person name="Gao J."/>
        </authorList>
    </citation>
    <scope>NUCLEOTIDE SEQUENCE</scope>
    <source>
        <strain evidence="10">CCTCC AA 2012012</strain>
    </source>
</reference>
<dbReference type="GO" id="GO:0055085">
    <property type="term" value="P:transmembrane transport"/>
    <property type="evidence" value="ECO:0007669"/>
    <property type="project" value="InterPro"/>
</dbReference>
<organism evidence="10">
    <name type="scientific">Micromonospora sp. CCTCC AA 2012012</name>
    <dbReference type="NCBI Taxonomy" id="3111921"/>
    <lineage>
        <taxon>Bacteria</taxon>
        <taxon>Bacillati</taxon>
        <taxon>Actinomycetota</taxon>
        <taxon>Actinomycetes</taxon>
        <taxon>Micromonosporales</taxon>
        <taxon>Micromonosporaceae</taxon>
        <taxon>Micromonospora</taxon>
    </lineage>
</organism>
<dbReference type="RefSeq" id="WP_350935281.1">
    <property type="nucleotide sequence ID" value="NZ_CP157762.1"/>
</dbReference>
<dbReference type="EMBL" id="CP157762">
    <property type="protein sequence ID" value="XBP94929.1"/>
    <property type="molecule type" value="Genomic_DNA"/>
</dbReference>
<dbReference type="Gene3D" id="1.10.3720.10">
    <property type="entry name" value="MetI-like"/>
    <property type="match status" value="1"/>
</dbReference>
<comment type="similarity">
    <text evidence="7">Belongs to the binding-protein-dependent transport system permease family.</text>
</comment>
<evidence type="ECO:0000256" key="4">
    <source>
        <dbReference type="ARBA" id="ARBA00022692"/>
    </source>
</evidence>
<feature type="region of interest" description="Disordered" evidence="8">
    <location>
        <begin position="1"/>
        <end position="26"/>
    </location>
</feature>
<feature type="domain" description="ABC transmembrane type-1" evidence="9">
    <location>
        <begin position="97"/>
        <end position="313"/>
    </location>
</feature>
<dbReference type="GO" id="GO:0005886">
    <property type="term" value="C:plasma membrane"/>
    <property type="evidence" value="ECO:0007669"/>
    <property type="project" value="UniProtKB-SubCell"/>
</dbReference>
<evidence type="ECO:0000256" key="3">
    <source>
        <dbReference type="ARBA" id="ARBA00022475"/>
    </source>
</evidence>
<evidence type="ECO:0000256" key="5">
    <source>
        <dbReference type="ARBA" id="ARBA00022989"/>
    </source>
</evidence>
<accession>A0AAU7MBV9</accession>
<keyword evidence="3" id="KW-1003">Cell membrane</keyword>
<feature type="transmembrane region" description="Helical" evidence="7">
    <location>
        <begin position="186"/>
        <end position="211"/>
    </location>
</feature>
<evidence type="ECO:0000256" key="6">
    <source>
        <dbReference type="ARBA" id="ARBA00023136"/>
    </source>
</evidence>
<evidence type="ECO:0000256" key="1">
    <source>
        <dbReference type="ARBA" id="ARBA00004651"/>
    </source>
</evidence>
<gene>
    <name evidence="11" type="ORF">ABUL08_05960</name>
    <name evidence="10" type="ORF">VK199_05915</name>
</gene>
<evidence type="ECO:0000256" key="7">
    <source>
        <dbReference type="RuleBase" id="RU363032"/>
    </source>
</evidence>
<keyword evidence="6 7" id="KW-0472">Membrane</keyword>
<protein>
    <submittedName>
        <fullName evidence="10">Sugar ABC transporter permease</fullName>
    </submittedName>
</protein>
<dbReference type="SUPFAM" id="SSF161098">
    <property type="entry name" value="MetI-like"/>
    <property type="match status" value="1"/>
</dbReference>
<dbReference type="PANTHER" id="PTHR43227:SF8">
    <property type="entry name" value="DIACETYLCHITOBIOSE UPTAKE SYSTEM PERMEASE PROTEIN DASB"/>
    <property type="match status" value="1"/>
</dbReference>
<feature type="transmembrane region" description="Helical" evidence="7">
    <location>
        <begin position="135"/>
        <end position="154"/>
    </location>
</feature>
<dbReference type="PROSITE" id="PS50928">
    <property type="entry name" value="ABC_TM1"/>
    <property type="match status" value="1"/>
</dbReference>
<dbReference type="InterPro" id="IPR050809">
    <property type="entry name" value="UgpAE/MalFG_permease"/>
</dbReference>
<evidence type="ECO:0000259" key="9">
    <source>
        <dbReference type="PROSITE" id="PS50928"/>
    </source>
</evidence>
<keyword evidence="5 7" id="KW-1133">Transmembrane helix</keyword>
<name>A0AAU7MBV9_9ACTN</name>
<evidence type="ECO:0000256" key="8">
    <source>
        <dbReference type="SAM" id="MobiDB-lite"/>
    </source>
</evidence>
<dbReference type="AlphaFoldDB" id="A0AAU7MBV9"/>
<keyword evidence="4 7" id="KW-0812">Transmembrane</keyword>
<feature type="transmembrane region" description="Helical" evidence="7">
    <location>
        <begin position="36"/>
        <end position="59"/>
    </location>
</feature>
<feature type="transmembrane region" description="Helical" evidence="7">
    <location>
        <begin position="101"/>
        <end position="123"/>
    </location>
</feature>
<dbReference type="EMBL" id="CP159342">
    <property type="protein sequence ID" value="XCH75632.1"/>
    <property type="molecule type" value="Genomic_DNA"/>
</dbReference>
<feature type="transmembrane region" description="Helical" evidence="7">
    <location>
        <begin position="295"/>
        <end position="318"/>
    </location>
</feature>
<dbReference type="Pfam" id="PF00528">
    <property type="entry name" value="BPD_transp_1"/>
    <property type="match status" value="1"/>
</dbReference>
<feature type="compositionally biased region" description="Pro residues" evidence="8">
    <location>
        <begin position="7"/>
        <end position="19"/>
    </location>
</feature>